<dbReference type="AlphaFoldDB" id="A0A7L0H0S3"/>
<dbReference type="EC" id="2.7.7.49" evidence="1"/>
<evidence type="ECO:0000256" key="3">
    <source>
        <dbReference type="ARBA" id="ARBA00022695"/>
    </source>
</evidence>
<evidence type="ECO:0000256" key="6">
    <source>
        <dbReference type="ARBA" id="ARBA00022759"/>
    </source>
</evidence>
<evidence type="ECO:0000259" key="10">
    <source>
        <dbReference type="PROSITE" id="PS50876"/>
    </source>
</evidence>
<organism evidence="12 13">
    <name type="scientific">Herpetotheres cachinnans</name>
    <name type="common">Laughing falcon</name>
    <name type="synonym">Falco cachinnans</name>
    <dbReference type="NCBI Taxonomy" id="56343"/>
    <lineage>
        <taxon>Eukaryota</taxon>
        <taxon>Metazoa</taxon>
        <taxon>Chordata</taxon>
        <taxon>Craniata</taxon>
        <taxon>Vertebrata</taxon>
        <taxon>Euteleostomi</taxon>
        <taxon>Archelosauria</taxon>
        <taxon>Archosauria</taxon>
        <taxon>Dinosauria</taxon>
        <taxon>Saurischia</taxon>
        <taxon>Theropoda</taxon>
        <taxon>Coelurosauria</taxon>
        <taxon>Aves</taxon>
        <taxon>Neognathae</taxon>
        <taxon>Neoaves</taxon>
        <taxon>Telluraves</taxon>
        <taxon>Australaves</taxon>
        <taxon>Falconiformes</taxon>
        <taxon>Falconidae</taxon>
        <taxon>Herpetotheres</taxon>
    </lineage>
</organism>
<comment type="caution">
    <text evidence="12">The sequence shown here is derived from an EMBL/GenBank/DDBJ whole genome shotgun (WGS) entry which is preliminary data.</text>
</comment>
<sequence>LAIGNNRADHLVAPAWVGPHINLFEQACLSHDFFHQSAKMLTRQFKIPFGDAQGIVKSCPSCQKIGLGLGLGVNPRGLQPLQLWQMDVTHIPEFGRLKYVHVTVDTYSMVIWATVQ</sequence>
<dbReference type="PANTHER" id="PTHR41694:SF3">
    <property type="entry name" value="RNA-DIRECTED DNA POLYMERASE-RELATED"/>
    <property type="match status" value="1"/>
</dbReference>
<keyword evidence="8" id="KW-0695">RNA-directed DNA polymerase</keyword>
<accession>A0A7L0H0S3</accession>
<evidence type="ECO:0000259" key="11">
    <source>
        <dbReference type="PROSITE" id="PS50994"/>
    </source>
</evidence>
<dbReference type="InterPro" id="IPR017856">
    <property type="entry name" value="Integrase-like_N"/>
</dbReference>
<dbReference type="SUPFAM" id="SSF53098">
    <property type="entry name" value="Ribonuclease H-like"/>
    <property type="match status" value="1"/>
</dbReference>
<gene>
    <name evidence="12" type="primary">Ervk8_1</name>
    <name evidence="12" type="ORF">HERCAC_R16069</name>
</gene>
<dbReference type="PROSITE" id="PS50876">
    <property type="entry name" value="ZF_INTEGRASE"/>
    <property type="match status" value="1"/>
</dbReference>
<evidence type="ECO:0000256" key="1">
    <source>
        <dbReference type="ARBA" id="ARBA00012493"/>
    </source>
</evidence>
<evidence type="ECO:0000256" key="2">
    <source>
        <dbReference type="ARBA" id="ARBA00022679"/>
    </source>
</evidence>
<dbReference type="PANTHER" id="PTHR41694">
    <property type="entry name" value="ENDOGENOUS RETROVIRUS GROUP K MEMBER POL PROTEIN"/>
    <property type="match status" value="1"/>
</dbReference>
<dbReference type="PROSITE" id="PS50994">
    <property type="entry name" value="INTEGRASE"/>
    <property type="match status" value="1"/>
</dbReference>
<evidence type="ECO:0000256" key="9">
    <source>
        <dbReference type="PROSITE-ProRule" id="PRU00450"/>
    </source>
</evidence>
<keyword evidence="2" id="KW-0808">Transferase</keyword>
<evidence type="ECO:0000256" key="4">
    <source>
        <dbReference type="ARBA" id="ARBA00022722"/>
    </source>
</evidence>
<feature type="domain" description="Integrase-type" evidence="10">
    <location>
        <begin position="22"/>
        <end position="63"/>
    </location>
</feature>
<evidence type="ECO:0000313" key="12">
    <source>
        <dbReference type="EMBL" id="NXK13022.1"/>
    </source>
</evidence>
<dbReference type="InterPro" id="IPR001584">
    <property type="entry name" value="Integrase_cat-core"/>
</dbReference>
<dbReference type="SUPFAM" id="SSF46919">
    <property type="entry name" value="N-terminal Zn binding domain of HIV integrase"/>
    <property type="match status" value="1"/>
</dbReference>
<dbReference type="InterPro" id="IPR012337">
    <property type="entry name" value="RNaseH-like_sf"/>
</dbReference>
<dbReference type="GO" id="GO:0015074">
    <property type="term" value="P:DNA integration"/>
    <property type="evidence" value="ECO:0007669"/>
    <property type="project" value="InterPro"/>
</dbReference>
<dbReference type="GO" id="GO:0016787">
    <property type="term" value="F:hydrolase activity"/>
    <property type="evidence" value="ECO:0007669"/>
    <property type="project" value="UniProtKB-KW"/>
</dbReference>
<keyword evidence="13" id="KW-1185">Reference proteome</keyword>
<evidence type="ECO:0000256" key="5">
    <source>
        <dbReference type="ARBA" id="ARBA00022723"/>
    </source>
</evidence>
<reference evidence="12 13" key="1">
    <citation type="submission" date="2019-09" db="EMBL/GenBank/DDBJ databases">
        <title>Bird 10,000 Genomes (B10K) Project - Family phase.</title>
        <authorList>
            <person name="Zhang G."/>
        </authorList>
    </citation>
    <scope>NUCLEOTIDE SEQUENCE [LARGE SCALE GENOMIC DNA]</scope>
    <source>
        <strain evidence="12">B10K-DU-005-78</strain>
        <tissue evidence="12">Mixed tissue sample</tissue>
    </source>
</reference>
<dbReference type="Pfam" id="PF02022">
    <property type="entry name" value="Integrase_Zn"/>
    <property type="match status" value="1"/>
</dbReference>
<dbReference type="Gene3D" id="1.10.10.200">
    <property type="match status" value="1"/>
</dbReference>
<dbReference type="Proteomes" id="UP000555649">
    <property type="component" value="Unassembled WGS sequence"/>
</dbReference>
<feature type="domain" description="Integrase catalytic" evidence="11">
    <location>
        <begin position="76"/>
        <end position="116"/>
    </location>
</feature>
<evidence type="ECO:0000256" key="7">
    <source>
        <dbReference type="ARBA" id="ARBA00022801"/>
    </source>
</evidence>
<keyword evidence="5" id="KW-0479">Metal-binding</keyword>
<feature type="non-terminal residue" evidence="12">
    <location>
        <position position="1"/>
    </location>
</feature>
<evidence type="ECO:0000313" key="13">
    <source>
        <dbReference type="Proteomes" id="UP000555649"/>
    </source>
</evidence>
<dbReference type="InterPro" id="IPR036397">
    <property type="entry name" value="RNaseH_sf"/>
</dbReference>
<keyword evidence="4" id="KW-0540">Nuclease</keyword>
<evidence type="ECO:0000256" key="8">
    <source>
        <dbReference type="ARBA" id="ARBA00022918"/>
    </source>
</evidence>
<dbReference type="GO" id="GO:0004519">
    <property type="term" value="F:endonuclease activity"/>
    <property type="evidence" value="ECO:0007669"/>
    <property type="project" value="UniProtKB-KW"/>
</dbReference>
<dbReference type="GO" id="GO:0003964">
    <property type="term" value="F:RNA-directed DNA polymerase activity"/>
    <property type="evidence" value="ECO:0007669"/>
    <property type="project" value="UniProtKB-KW"/>
</dbReference>
<keyword evidence="7" id="KW-0378">Hydrolase</keyword>
<dbReference type="Gene3D" id="3.30.420.10">
    <property type="entry name" value="Ribonuclease H-like superfamily/Ribonuclease H"/>
    <property type="match status" value="1"/>
</dbReference>
<dbReference type="EMBL" id="VXAJ01000703">
    <property type="protein sequence ID" value="NXK13022.1"/>
    <property type="molecule type" value="Genomic_DNA"/>
</dbReference>
<protein>
    <recommendedName>
        <fullName evidence="1">RNA-directed DNA polymerase</fullName>
        <ecNumber evidence="1">2.7.7.49</ecNumber>
    </recommendedName>
</protein>
<dbReference type="GO" id="GO:0035613">
    <property type="term" value="F:RNA stem-loop binding"/>
    <property type="evidence" value="ECO:0007669"/>
    <property type="project" value="TreeGrafter"/>
</dbReference>
<keyword evidence="3" id="KW-0548">Nucleotidyltransferase</keyword>
<dbReference type="GO" id="GO:0008270">
    <property type="term" value="F:zinc ion binding"/>
    <property type="evidence" value="ECO:0007669"/>
    <property type="project" value="UniProtKB-KW"/>
</dbReference>
<keyword evidence="6" id="KW-0255">Endonuclease</keyword>
<dbReference type="InterPro" id="IPR003308">
    <property type="entry name" value="Integrase_Zn-bd_dom_N"/>
</dbReference>
<proteinExistence type="predicted"/>
<name>A0A7L0H0S3_HERCA</name>
<keyword evidence="9" id="KW-0862">Zinc</keyword>
<keyword evidence="9" id="KW-0863">Zinc-finger</keyword>
<feature type="non-terminal residue" evidence="12">
    <location>
        <position position="116"/>
    </location>
</feature>